<dbReference type="InterPro" id="IPR003746">
    <property type="entry name" value="DUF167"/>
</dbReference>
<dbReference type="Proteomes" id="UP001173465">
    <property type="component" value="Unassembled WGS sequence"/>
</dbReference>
<dbReference type="EMBL" id="JACANB010000005">
    <property type="protein sequence ID" value="MDM1696817.1"/>
    <property type="molecule type" value="Genomic_DNA"/>
</dbReference>
<dbReference type="Proteomes" id="UP000063953">
    <property type="component" value="Chromosome"/>
</dbReference>
<dbReference type="RefSeq" id="WP_053100891.1">
    <property type="nucleotide sequence ID" value="NZ_CP012358.1"/>
</dbReference>
<organism evidence="3 5">
    <name type="scientific">Thiopseudomonas alkaliphila</name>
    <dbReference type="NCBI Taxonomy" id="1697053"/>
    <lineage>
        <taxon>Bacteria</taxon>
        <taxon>Pseudomonadati</taxon>
        <taxon>Pseudomonadota</taxon>
        <taxon>Gammaproteobacteria</taxon>
        <taxon>Pseudomonadales</taxon>
        <taxon>Pseudomonadaceae</taxon>
        <taxon>Thiopseudomonas</taxon>
    </lineage>
</organism>
<dbReference type="AlphaFoldDB" id="A0A0K1XEN7"/>
<evidence type="ECO:0000313" key="4">
    <source>
        <dbReference type="EMBL" id="MDM1696817.1"/>
    </source>
</evidence>
<proteinExistence type="inferred from homology"/>
<sequence>MLETVWRQEGEDIVLFCHLQPGARTTELAGLHDGRLKIRIQAPPVEGKANTVLIHFLSKLFGVPKRRVLIESGELNRQKRVRIIAPANNPLLT</sequence>
<name>A0A0K1XEN7_9GAMM</name>
<dbReference type="InterPro" id="IPR036591">
    <property type="entry name" value="YggU-like_sf"/>
</dbReference>
<protein>
    <recommendedName>
        <fullName evidence="2">UPF0235 protein AKN88_07100</fullName>
    </recommendedName>
</protein>
<dbReference type="PANTHER" id="PTHR13420">
    <property type="entry name" value="UPF0235 PROTEIN C15ORF40"/>
    <property type="match status" value="1"/>
</dbReference>
<dbReference type="STRING" id="1697053.AKN87_09495"/>
<dbReference type="Pfam" id="PF02594">
    <property type="entry name" value="DUF167"/>
    <property type="match status" value="1"/>
</dbReference>
<dbReference type="GO" id="GO:0005737">
    <property type="term" value="C:cytoplasm"/>
    <property type="evidence" value="ECO:0007669"/>
    <property type="project" value="TreeGrafter"/>
</dbReference>
<comment type="similarity">
    <text evidence="1 2">Belongs to the UPF0235 family.</text>
</comment>
<evidence type="ECO:0000256" key="1">
    <source>
        <dbReference type="ARBA" id="ARBA00010364"/>
    </source>
</evidence>
<reference evidence="3 5" key="1">
    <citation type="journal article" date="2015" name="Genome Announc.">
        <title>Genome Sequences of Oblitimonas alkaliphila gen. nov. sp. nov. (Proposed), a Novel Bacterium of the Pseudomonadaceae Family.</title>
        <authorList>
            <person name="Lauer A.C."/>
            <person name="Nicholson A.C."/>
            <person name="Humrighouse B.W."/>
            <person name="Emery B."/>
            <person name="Drobish A."/>
            <person name="Juieng P."/>
            <person name="Loparev V."/>
            <person name="McQuiston J.R."/>
        </authorList>
    </citation>
    <scope>NUCLEOTIDE SEQUENCE [LARGE SCALE GENOMIC DNA]</scope>
    <source>
        <strain evidence="3 5">E5571</strain>
    </source>
</reference>
<dbReference type="NCBIfam" id="TIGR00251">
    <property type="entry name" value="DUF167 family protein"/>
    <property type="match status" value="1"/>
</dbReference>
<reference evidence="4" key="3">
    <citation type="journal article" date="2022" name="Sci. Total Environ.">
        <title>Prevalence, transmission, and molecular epidemiology of tet(X)-positive bacteria among humans, animals, and environmental niches in China: An epidemiological, and genomic-based study.</title>
        <authorList>
            <person name="Dong N."/>
            <person name="Zeng Y."/>
            <person name="Cai C."/>
            <person name="Sun C."/>
            <person name="Lu J."/>
            <person name="Liu C."/>
            <person name="Zhou H."/>
            <person name="Sun Q."/>
            <person name="Shu L."/>
            <person name="Wang H."/>
            <person name="Wang Y."/>
            <person name="Wang S."/>
            <person name="Wu C."/>
            <person name="Chan E.W."/>
            <person name="Chen G."/>
            <person name="Shen Z."/>
            <person name="Chen S."/>
            <person name="Zhang R."/>
        </authorList>
    </citation>
    <scope>NUCLEOTIDE SEQUENCE</scope>
    <source>
        <strain evidence="4">DF46-2-2</strain>
    </source>
</reference>
<evidence type="ECO:0000256" key="2">
    <source>
        <dbReference type="HAMAP-Rule" id="MF_00634"/>
    </source>
</evidence>
<dbReference type="HAMAP" id="MF_00634">
    <property type="entry name" value="UPF0235"/>
    <property type="match status" value="1"/>
</dbReference>
<dbReference type="SMART" id="SM01152">
    <property type="entry name" value="DUF167"/>
    <property type="match status" value="1"/>
</dbReference>
<evidence type="ECO:0000313" key="5">
    <source>
        <dbReference type="Proteomes" id="UP000063953"/>
    </source>
</evidence>
<dbReference type="OrthoDB" id="9800587at2"/>
<accession>A0A0K1XEN7</accession>
<dbReference type="EMBL" id="CP012365">
    <property type="protein sequence ID" value="AKX59719.1"/>
    <property type="molecule type" value="Genomic_DNA"/>
</dbReference>
<dbReference type="PATRIC" id="fig|1697052.3.peg.1457"/>
<dbReference type="SUPFAM" id="SSF69786">
    <property type="entry name" value="YggU-like"/>
    <property type="match status" value="1"/>
</dbReference>
<evidence type="ECO:0000313" key="3">
    <source>
        <dbReference type="EMBL" id="AKX59719.1"/>
    </source>
</evidence>
<reference evidence="4" key="2">
    <citation type="submission" date="2020-06" db="EMBL/GenBank/DDBJ databases">
        <authorList>
            <person name="Dong N."/>
        </authorList>
    </citation>
    <scope>NUCLEOTIDE SEQUENCE</scope>
    <source>
        <strain evidence="4">DF46-2-2</strain>
    </source>
</reference>
<dbReference type="GeneID" id="93984502"/>
<gene>
    <name evidence="3" type="ORF">AKN88_07100</name>
    <name evidence="4" type="ORF">HX099_09120</name>
</gene>
<keyword evidence="5" id="KW-1185">Reference proteome</keyword>
<dbReference type="KEGG" id="pbb:AKN87_09495"/>
<dbReference type="Gene3D" id="3.30.1200.10">
    <property type="entry name" value="YggU-like"/>
    <property type="match status" value="1"/>
</dbReference>
<dbReference type="PANTHER" id="PTHR13420:SF7">
    <property type="entry name" value="UPF0235 PROTEIN C15ORF40"/>
    <property type="match status" value="1"/>
</dbReference>